<name>A0A6F8ZI04_9FIRM</name>
<keyword evidence="1" id="KW-1133">Transmembrane helix</keyword>
<dbReference type="EMBL" id="LR778114">
    <property type="protein sequence ID" value="CAB1129394.1"/>
    <property type="molecule type" value="Genomic_DNA"/>
</dbReference>
<evidence type="ECO:0000313" key="2">
    <source>
        <dbReference type="EMBL" id="CAB1129394.1"/>
    </source>
</evidence>
<organism evidence="2 3">
    <name type="scientific">Candidatus Hydrogenisulfobacillus filiaventi</name>
    <dbReference type="NCBI Taxonomy" id="2707344"/>
    <lineage>
        <taxon>Bacteria</taxon>
        <taxon>Bacillati</taxon>
        <taxon>Bacillota</taxon>
        <taxon>Clostridia</taxon>
        <taxon>Eubacteriales</taxon>
        <taxon>Clostridiales Family XVII. Incertae Sedis</taxon>
        <taxon>Candidatus Hydrogenisulfobacillus</taxon>
    </lineage>
</organism>
<feature type="transmembrane region" description="Helical" evidence="1">
    <location>
        <begin position="46"/>
        <end position="67"/>
    </location>
</feature>
<keyword evidence="3" id="KW-1185">Reference proteome</keyword>
<keyword evidence="1" id="KW-0472">Membrane</keyword>
<dbReference type="AlphaFoldDB" id="A0A6F8ZI04"/>
<reference evidence="2 3" key="1">
    <citation type="submission" date="2020-02" db="EMBL/GenBank/DDBJ databases">
        <authorList>
            <person name="Hogendoorn C."/>
        </authorList>
    </citation>
    <scope>NUCLEOTIDE SEQUENCE [LARGE SCALE GENOMIC DNA]</scope>
    <source>
        <strain evidence="2">R501</strain>
    </source>
</reference>
<sequence length="74" mass="7975">MPRALPAWKIYLLLAGRLLLNAVLPPFLLVSFAILLALAYRRSRWFVPHLVVLLASVALGAALGLGVRASVRAG</sequence>
<accession>A0A6F8ZI04</accession>
<dbReference type="Proteomes" id="UP000503399">
    <property type="component" value="Chromosome"/>
</dbReference>
<evidence type="ECO:0000256" key="1">
    <source>
        <dbReference type="SAM" id="Phobius"/>
    </source>
</evidence>
<evidence type="ECO:0000313" key="3">
    <source>
        <dbReference type="Proteomes" id="UP000503399"/>
    </source>
</evidence>
<proteinExistence type="predicted"/>
<protein>
    <submittedName>
        <fullName evidence="2">Uncharacterized protein</fullName>
    </submittedName>
</protein>
<gene>
    <name evidence="2" type="ORF">R50_1897</name>
</gene>
<keyword evidence="1" id="KW-0812">Transmembrane</keyword>
<feature type="transmembrane region" description="Helical" evidence="1">
    <location>
        <begin position="12"/>
        <end position="40"/>
    </location>
</feature>
<dbReference type="KEGG" id="hfv:R50_1897"/>